<evidence type="ECO:0000313" key="1">
    <source>
        <dbReference type="EMBL" id="MBK1869270.1"/>
    </source>
</evidence>
<evidence type="ECO:0000313" key="2">
    <source>
        <dbReference type="Proteomes" id="UP000616151"/>
    </source>
</evidence>
<comment type="caution">
    <text evidence="1">The sequence shown here is derived from an EMBL/GenBank/DDBJ whole genome shotgun (WGS) entry which is preliminary data.</text>
</comment>
<keyword evidence="2" id="KW-1185">Reference proteome</keyword>
<protein>
    <submittedName>
        <fullName evidence="1">Uncharacterized protein</fullName>
    </submittedName>
</protein>
<proteinExistence type="predicted"/>
<sequence>MDIVKLGFLYPLGGAEYEYYHFEERLDHRVRTYLTGVRIFGEGSDHDPEHLQRTGALDNLTRAAIGLKPLSPDAALWACTSGSFIDGRAHAEKQAAAIAATLGCPASSTSLAFVHAARHLGLQRLALLATYSEPAAQAFANFLSEFGFEIGPITWLDAPAGPDAAAFSIEKVMATLADMDLSSTDGVLIPDTAMPGFELVRRAEATFGLPVLAANQVSIWEGLRLAEASITLADHGRLFI</sequence>
<reference evidence="1" key="1">
    <citation type="submission" date="2021-01" db="EMBL/GenBank/DDBJ databases">
        <authorList>
            <person name="Sun Q."/>
        </authorList>
    </citation>
    <scope>NUCLEOTIDE SEQUENCE</scope>
    <source>
        <strain evidence="1">YIM B02566</strain>
    </source>
</reference>
<gene>
    <name evidence="1" type="ORF">JHL16_23115</name>
</gene>
<dbReference type="Proteomes" id="UP000616151">
    <property type="component" value="Unassembled WGS sequence"/>
</dbReference>
<name>A0ACC5R9C7_9HYPH</name>
<accession>A0ACC5R9C7</accession>
<dbReference type="EMBL" id="JAENHL010000008">
    <property type="protein sequence ID" value="MBK1869270.1"/>
    <property type="molecule type" value="Genomic_DNA"/>
</dbReference>
<organism evidence="1 2">
    <name type="scientific">Taklimakanibacter albus</name>
    <dbReference type="NCBI Taxonomy" id="2800327"/>
    <lineage>
        <taxon>Bacteria</taxon>
        <taxon>Pseudomonadati</taxon>
        <taxon>Pseudomonadota</taxon>
        <taxon>Alphaproteobacteria</taxon>
        <taxon>Hyphomicrobiales</taxon>
        <taxon>Aestuariivirgaceae</taxon>
        <taxon>Taklimakanibacter</taxon>
    </lineage>
</organism>